<reference evidence="1 2" key="1">
    <citation type="submission" date="2014-11" db="EMBL/GenBank/DDBJ databases">
        <title>Genome sequence of Pseudomonas tuomuerensis JCM 14085.</title>
        <authorList>
            <person name="Shin S.-K."/>
            <person name="Yi H."/>
        </authorList>
    </citation>
    <scope>NUCLEOTIDE SEQUENCE [LARGE SCALE GENOMIC DNA]</scope>
    <source>
        <strain evidence="1 2">JCM 14085</strain>
    </source>
</reference>
<dbReference type="OrthoDB" id="195194at2"/>
<evidence type="ECO:0000313" key="2">
    <source>
        <dbReference type="Proteomes" id="UP000030980"/>
    </source>
</evidence>
<protein>
    <recommendedName>
        <fullName evidence="3">DUF2288 domain-containing protein</fullName>
    </recommendedName>
</protein>
<dbReference type="EMBL" id="JTAK01000001">
    <property type="protein sequence ID" value="KHO66034.1"/>
    <property type="molecule type" value="Genomic_DNA"/>
</dbReference>
<dbReference type="STRING" id="706570.PT85_00085"/>
<comment type="caution">
    <text evidence="1">The sequence shown here is derived from an EMBL/GenBank/DDBJ whole genome shotgun (WGS) entry which is preliminary data.</text>
</comment>
<dbReference type="RefSeq" id="WP_039605614.1">
    <property type="nucleotide sequence ID" value="NZ_FMUP01000008.1"/>
</dbReference>
<dbReference type="AlphaFoldDB" id="A0A0B3BZC4"/>
<evidence type="ECO:0000313" key="1">
    <source>
        <dbReference type="EMBL" id="KHO66034.1"/>
    </source>
</evidence>
<organism evidence="1 2">
    <name type="scientific">Pseudomonas flexibilis</name>
    <dbReference type="NCBI Taxonomy" id="706570"/>
    <lineage>
        <taxon>Bacteria</taxon>
        <taxon>Pseudomonadati</taxon>
        <taxon>Pseudomonadota</taxon>
        <taxon>Gammaproteobacteria</taxon>
        <taxon>Pseudomonadales</taxon>
        <taxon>Pseudomonadaceae</taxon>
        <taxon>Pseudomonas</taxon>
    </lineage>
</organism>
<dbReference type="InterPro" id="IPR018741">
    <property type="entry name" value="DUF2288"/>
</dbReference>
<dbReference type="Pfam" id="PF10052">
    <property type="entry name" value="DUF2288"/>
    <property type="match status" value="1"/>
</dbReference>
<proteinExistence type="predicted"/>
<accession>A0A0B3BZC4</accession>
<evidence type="ECO:0008006" key="3">
    <source>
        <dbReference type="Google" id="ProtNLM"/>
    </source>
</evidence>
<sequence>MSSQTQSTLYAKLLGETATIRWEELQPFFANGSLLWVDASLDLVAVAEAVAGDDQSKVATWLTSGQLERISAEHAEDWQRRDPYLWAVVVAPWVLVQERAGSAAMH</sequence>
<name>A0A0B3BZC4_9PSED</name>
<gene>
    <name evidence="1" type="ORF">PT85_00085</name>
</gene>
<keyword evidence="2" id="KW-1185">Reference proteome</keyword>
<dbReference type="Proteomes" id="UP000030980">
    <property type="component" value="Unassembled WGS sequence"/>
</dbReference>